<accession>A0A454D3R2</accession>
<feature type="non-terminal residue" evidence="1">
    <location>
        <position position="1"/>
    </location>
</feature>
<proteinExistence type="predicted"/>
<evidence type="ECO:0000313" key="2">
    <source>
        <dbReference type="Proteomes" id="UP000008367"/>
    </source>
</evidence>
<reference evidence="1 2" key="1">
    <citation type="submission" date="2012-10" db="EMBL/GenBank/DDBJ databases">
        <title>Genome sequence of Vibrio Cholerae HENC-02.</title>
        <authorList>
            <person name="Eppinger M."/>
            <person name="Hasan N.A."/>
            <person name="Sengamalay N."/>
            <person name="Hine E."/>
            <person name="Su Q."/>
            <person name="Daugherty S.C."/>
            <person name="Young S."/>
            <person name="Sadzewicz L."/>
            <person name="Tallon L."/>
            <person name="Cebula T.A."/>
            <person name="Ravel J."/>
            <person name="Colwell R.R."/>
        </authorList>
    </citation>
    <scope>NUCLEOTIDE SEQUENCE [LARGE SCALE GENOMIC DNA]</scope>
    <source>
        <strain evidence="1 2">HENC-02</strain>
    </source>
</reference>
<comment type="caution">
    <text evidence="1">The sequence shown here is derived from an EMBL/GenBank/DDBJ whole genome shotgun (WGS) entry which is preliminary data.</text>
</comment>
<protein>
    <submittedName>
        <fullName evidence="1">Uncharacterized protein</fullName>
    </submittedName>
</protein>
<dbReference type="Proteomes" id="UP000008367">
    <property type="component" value="Unassembled WGS sequence"/>
</dbReference>
<name>A0A454D3R2_VIBHA</name>
<organism evidence="1 2">
    <name type="scientific">Vibrio harveyi</name>
    <name type="common">Beneckea harveyi</name>
    <dbReference type="NCBI Taxonomy" id="669"/>
    <lineage>
        <taxon>Bacteria</taxon>
        <taxon>Pseudomonadati</taxon>
        <taxon>Pseudomonadota</taxon>
        <taxon>Gammaproteobacteria</taxon>
        <taxon>Vibrionales</taxon>
        <taxon>Vibrionaceae</taxon>
        <taxon>Vibrio</taxon>
    </lineage>
</organism>
<gene>
    <name evidence="1" type="ORF">VCHENC02_1211B</name>
</gene>
<dbReference type="EMBL" id="AJSR01000342">
    <property type="protein sequence ID" value="EKM33313.1"/>
    <property type="molecule type" value="Genomic_DNA"/>
</dbReference>
<evidence type="ECO:0000313" key="1">
    <source>
        <dbReference type="EMBL" id="EKM33313.1"/>
    </source>
</evidence>
<sequence length="13" mass="1556">FGSIRRLKFSTPF</sequence>